<evidence type="ECO:0000313" key="2">
    <source>
        <dbReference type="Proteomes" id="UP000289856"/>
    </source>
</evidence>
<evidence type="ECO:0000313" key="1">
    <source>
        <dbReference type="EMBL" id="BBI31049.1"/>
    </source>
</evidence>
<dbReference type="KEGG" id="cohn:KCTCHS21_04480"/>
<dbReference type="PANTHER" id="PTHR43845:SF1">
    <property type="entry name" value="BLR5969 PROTEIN"/>
    <property type="match status" value="1"/>
</dbReference>
<dbReference type="SUPFAM" id="SSF56801">
    <property type="entry name" value="Acetyl-CoA synthetase-like"/>
    <property type="match status" value="1"/>
</dbReference>
<gene>
    <name evidence="1" type="ORF">KCTCHS21_04480</name>
</gene>
<dbReference type="InterPro" id="IPR042099">
    <property type="entry name" value="ANL_N_sf"/>
</dbReference>
<dbReference type="EMBL" id="AP019400">
    <property type="protein sequence ID" value="BBI31049.1"/>
    <property type="molecule type" value="Genomic_DNA"/>
</dbReference>
<proteinExistence type="predicted"/>
<dbReference type="AlphaFoldDB" id="A0A3T1CZ53"/>
<organism evidence="1 2">
    <name type="scientific">Cohnella abietis</name>
    <dbReference type="NCBI Taxonomy" id="2507935"/>
    <lineage>
        <taxon>Bacteria</taxon>
        <taxon>Bacillati</taxon>
        <taxon>Bacillota</taxon>
        <taxon>Bacilli</taxon>
        <taxon>Bacillales</taxon>
        <taxon>Paenibacillaceae</taxon>
        <taxon>Cohnella</taxon>
    </lineage>
</organism>
<dbReference type="PANTHER" id="PTHR43845">
    <property type="entry name" value="BLR5969 PROTEIN"/>
    <property type="match status" value="1"/>
</dbReference>
<name>A0A3T1CZ53_9BACL</name>
<sequence length="406" mass="46703">MDKLQLLKKVQRVQDIFPWYKQLLADNGLDKKDINSLLQLPLITSELLEQHYYSGTLPFEPREHVTSYRTSGTSSLRRKTIYYSAEDEQHYLDLKSELFQHILHPLTRTTALSDMGTGHAANTALTVFERIGIKADSIAYQQPIEQHLERLRETRPHILYTMPSILDRLLSASVDDPASYGVQHIILVGEIASPAWLESVAERMQLAEENITDTYGSIEIGTIAYYSHERGRYLFVEGIEAEGLPVEVLFPEMEPLNDQESVLVLTSQSRDLFPALRYVTYDIVRDLQPIFVQGQWRQSFKALVRRIGSELKHGEKISVYDIEDVVYRYLKDASVKIHVQSNRLTVHIDSANKDPLIYEQIKLELLDRIPEIGMMIRGGILSAMRVIPSEITFDKSVLKHKRVFYD</sequence>
<dbReference type="Proteomes" id="UP000289856">
    <property type="component" value="Chromosome"/>
</dbReference>
<dbReference type="Gene3D" id="3.40.50.12780">
    <property type="entry name" value="N-terminal domain of ligase-like"/>
    <property type="match status" value="1"/>
</dbReference>
<keyword evidence="2" id="KW-1185">Reference proteome</keyword>
<dbReference type="RefSeq" id="WP_232058046.1">
    <property type="nucleotide sequence ID" value="NZ_AP019400.1"/>
</dbReference>
<reference evidence="1 2" key="1">
    <citation type="submission" date="2019-01" db="EMBL/GenBank/DDBJ databases">
        <title>Complete genome sequence of Cohnella hallensis HS21 isolated from Korean fir (Abies koreana) rhizospheric soil.</title>
        <authorList>
            <person name="Jiang L."/>
            <person name="Kang S.W."/>
            <person name="Kim S."/>
            <person name="Jung J."/>
            <person name="Kim C.Y."/>
            <person name="Kim D.H."/>
            <person name="Kim S.W."/>
            <person name="Lee J."/>
        </authorList>
    </citation>
    <scope>NUCLEOTIDE SEQUENCE [LARGE SCALE GENOMIC DNA]</scope>
    <source>
        <strain evidence="1 2">HS21</strain>
    </source>
</reference>
<evidence type="ECO:0008006" key="3">
    <source>
        <dbReference type="Google" id="ProtNLM"/>
    </source>
</evidence>
<accession>A0A3T1CZ53</accession>
<protein>
    <recommendedName>
        <fullName evidence="3">Coenzyme F390 synthetase</fullName>
    </recommendedName>
</protein>